<keyword evidence="2" id="KW-0812">Transmembrane</keyword>
<organism evidence="3 4">
    <name type="scientific">Ditylenchus dipsaci</name>
    <dbReference type="NCBI Taxonomy" id="166011"/>
    <lineage>
        <taxon>Eukaryota</taxon>
        <taxon>Metazoa</taxon>
        <taxon>Ecdysozoa</taxon>
        <taxon>Nematoda</taxon>
        <taxon>Chromadorea</taxon>
        <taxon>Rhabditida</taxon>
        <taxon>Tylenchina</taxon>
        <taxon>Tylenchomorpha</taxon>
        <taxon>Sphaerularioidea</taxon>
        <taxon>Anguinidae</taxon>
        <taxon>Anguininae</taxon>
        <taxon>Ditylenchus</taxon>
    </lineage>
</organism>
<feature type="compositionally biased region" description="Low complexity" evidence="1">
    <location>
        <begin position="94"/>
        <end position="111"/>
    </location>
</feature>
<evidence type="ECO:0000313" key="4">
    <source>
        <dbReference type="WBParaSite" id="jg20381"/>
    </source>
</evidence>
<dbReference type="Proteomes" id="UP000887574">
    <property type="component" value="Unplaced"/>
</dbReference>
<evidence type="ECO:0000256" key="1">
    <source>
        <dbReference type="SAM" id="MobiDB-lite"/>
    </source>
</evidence>
<feature type="compositionally biased region" description="Polar residues" evidence="1">
    <location>
        <begin position="112"/>
        <end position="125"/>
    </location>
</feature>
<evidence type="ECO:0000256" key="2">
    <source>
        <dbReference type="SAM" id="Phobius"/>
    </source>
</evidence>
<dbReference type="WBParaSite" id="jg20381">
    <property type="protein sequence ID" value="jg20381"/>
    <property type="gene ID" value="jg20381"/>
</dbReference>
<keyword evidence="2" id="KW-0472">Membrane</keyword>
<protein>
    <submittedName>
        <fullName evidence="4">ZP domain-containing protein</fullName>
    </submittedName>
</protein>
<sequence length="264" mass="29210">MVGESSRPECRLRGNGELRYVVQIAVFNDPCQTKMMAAGVFQNTLRIAQFPGIILQDDFNFTFKCLYGLPEVIEFRLPQVSPTFELNKNVITSSDLTPSSSSSSQDIFSQPTTNPRATSNNINTNLINRQDPFQQSVNPRTNFNNNNDNSDNILTSGSLIVLVLLIFLLCLFFCLRSCQQNKPRPLLASSDGGQGGLHSSSAATTVSPGAETQSADSEGRELPWWAGKGNQSYLLSDDFLHREAQKRMEHSFKPAIVATVLMRP</sequence>
<name>A0A915DIG6_9BILA</name>
<feature type="region of interest" description="Disordered" evidence="1">
    <location>
        <begin position="94"/>
        <end position="125"/>
    </location>
</feature>
<keyword evidence="2" id="KW-1133">Transmembrane helix</keyword>
<proteinExistence type="predicted"/>
<keyword evidence="3" id="KW-1185">Reference proteome</keyword>
<evidence type="ECO:0000313" key="3">
    <source>
        <dbReference type="Proteomes" id="UP000887574"/>
    </source>
</evidence>
<feature type="compositionally biased region" description="Polar residues" evidence="1">
    <location>
        <begin position="197"/>
        <end position="216"/>
    </location>
</feature>
<reference evidence="4" key="1">
    <citation type="submission" date="2022-11" db="UniProtKB">
        <authorList>
            <consortium name="WormBaseParasite"/>
        </authorList>
    </citation>
    <scope>IDENTIFICATION</scope>
</reference>
<feature type="transmembrane region" description="Helical" evidence="2">
    <location>
        <begin position="153"/>
        <end position="175"/>
    </location>
</feature>
<dbReference type="AlphaFoldDB" id="A0A915DIG6"/>
<feature type="region of interest" description="Disordered" evidence="1">
    <location>
        <begin position="188"/>
        <end position="223"/>
    </location>
</feature>
<accession>A0A915DIG6</accession>